<reference evidence="2 3" key="1">
    <citation type="submission" date="2017-07" db="EMBL/GenBank/DDBJ databases">
        <title>Draft Genome Sequences of Select Purple Nonsulfur Bacteria.</title>
        <authorList>
            <person name="Lasarre B."/>
            <person name="Mckinlay J.B."/>
        </authorList>
    </citation>
    <scope>NUCLEOTIDE SEQUENCE [LARGE SCALE GENOMIC DNA]</scope>
    <source>
        <strain evidence="2 3">DSM 11907</strain>
    </source>
</reference>
<organism evidence="2 3">
    <name type="scientific">Rhodoplanes elegans</name>
    <dbReference type="NCBI Taxonomy" id="29408"/>
    <lineage>
        <taxon>Bacteria</taxon>
        <taxon>Pseudomonadati</taxon>
        <taxon>Pseudomonadota</taxon>
        <taxon>Alphaproteobacteria</taxon>
        <taxon>Hyphomicrobiales</taxon>
        <taxon>Nitrobacteraceae</taxon>
        <taxon>Rhodoplanes</taxon>
    </lineage>
</organism>
<name>A0A327K0K9_9BRAD</name>
<dbReference type="RefSeq" id="WP_111359960.1">
    <property type="nucleotide sequence ID" value="NZ_NHSK01000149.1"/>
</dbReference>
<feature type="transmembrane region" description="Helical" evidence="1">
    <location>
        <begin position="44"/>
        <end position="61"/>
    </location>
</feature>
<keyword evidence="1" id="KW-0472">Membrane</keyword>
<evidence type="ECO:0000313" key="2">
    <source>
        <dbReference type="EMBL" id="RAI31275.1"/>
    </source>
</evidence>
<protein>
    <recommendedName>
        <fullName evidence="4">Transmembrane protein</fullName>
    </recommendedName>
</protein>
<evidence type="ECO:0000256" key="1">
    <source>
        <dbReference type="SAM" id="Phobius"/>
    </source>
</evidence>
<sequence length="137" mass="15318">MFMLGFPLLLVPFAIYNIVAFLLRGFVWTDPVFQVRMISQAEFALSWGDALVVVGLVFLFLEIAKATRMSRRSVVDHVLSLLLFIAMLIEFLVVPETATATFFLLLVIAFVDVIAGFTVSLRTAQRDVSLETVRSAD</sequence>
<proteinExistence type="predicted"/>
<evidence type="ECO:0008006" key="4">
    <source>
        <dbReference type="Google" id="ProtNLM"/>
    </source>
</evidence>
<keyword evidence="1" id="KW-0812">Transmembrane</keyword>
<feature type="transmembrane region" description="Helical" evidence="1">
    <location>
        <begin position="100"/>
        <end position="121"/>
    </location>
</feature>
<dbReference type="OrthoDB" id="9811032at2"/>
<dbReference type="EMBL" id="NPEU01000516">
    <property type="protein sequence ID" value="RAI31275.1"/>
    <property type="molecule type" value="Genomic_DNA"/>
</dbReference>
<dbReference type="Proteomes" id="UP000248863">
    <property type="component" value="Unassembled WGS sequence"/>
</dbReference>
<feature type="transmembrane region" description="Helical" evidence="1">
    <location>
        <begin position="73"/>
        <end position="94"/>
    </location>
</feature>
<keyword evidence="1" id="KW-1133">Transmembrane helix</keyword>
<comment type="caution">
    <text evidence="2">The sequence shown here is derived from an EMBL/GenBank/DDBJ whole genome shotgun (WGS) entry which is preliminary data.</text>
</comment>
<accession>A0A327K0K9</accession>
<gene>
    <name evidence="2" type="ORF">CH338_26095</name>
</gene>
<keyword evidence="3" id="KW-1185">Reference proteome</keyword>
<evidence type="ECO:0000313" key="3">
    <source>
        <dbReference type="Proteomes" id="UP000248863"/>
    </source>
</evidence>
<dbReference type="AlphaFoldDB" id="A0A327K0K9"/>